<evidence type="ECO:0000256" key="1">
    <source>
        <dbReference type="SAM" id="MobiDB-lite"/>
    </source>
</evidence>
<gene>
    <name evidence="2" type="ORF">RF55_13176</name>
</gene>
<reference evidence="2 3" key="1">
    <citation type="submission" date="2015-04" db="EMBL/GenBank/DDBJ databases">
        <title>Lasius niger genome sequencing.</title>
        <authorList>
            <person name="Konorov E.A."/>
            <person name="Nikitin M.A."/>
            <person name="Kirill M.V."/>
            <person name="Chang P."/>
        </authorList>
    </citation>
    <scope>NUCLEOTIDE SEQUENCE [LARGE SCALE GENOMIC DNA]</scope>
    <source>
        <tissue evidence="2">Whole</tissue>
    </source>
</reference>
<feature type="region of interest" description="Disordered" evidence="1">
    <location>
        <begin position="96"/>
        <end position="129"/>
    </location>
</feature>
<dbReference type="AlphaFoldDB" id="A0A0J7N4B1"/>
<accession>A0A0J7N4B1</accession>
<dbReference type="OrthoDB" id="71500at2759"/>
<name>A0A0J7N4B1_LASNI</name>
<organism evidence="2 3">
    <name type="scientific">Lasius niger</name>
    <name type="common">Black garden ant</name>
    <dbReference type="NCBI Taxonomy" id="67767"/>
    <lineage>
        <taxon>Eukaryota</taxon>
        <taxon>Metazoa</taxon>
        <taxon>Ecdysozoa</taxon>
        <taxon>Arthropoda</taxon>
        <taxon>Hexapoda</taxon>
        <taxon>Insecta</taxon>
        <taxon>Pterygota</taxon>
        <taxon>Neoptera</taxon>
        <taxon>Endopterygota</taxon>
        <taxon>Hymenoptera</taxon>
        <taxon>Apocrita</taxon>
        <taxon>Aculeata</taxon>
        <taxon>Formicoidea</taxon>
        <taxon>Formicidae</taxon>
        <taxon>Formicinae</taxon>
        <taxon>Lasius</taxon>
        <taxon>Lasius</taxon>
    </lineage>
</organism>
<feature type="compositionally biased region" description="Low complexity" evidence="1">
    <location>
        <begin position="112"/>
        <end position="121"/>
    </location>
</feature>
<evidence type="ECO:0000313" key="2">
    <source>
        <dbReference type="EMBL" id="KMQ87520.1"/>
    </source>
</evidence>
<keyword evidence="3" id="KW-1185">Reference proteome</keyword>
<evidence type="ECO:0000313" key="3">
    <source>
        <dbReference type="Proteomes" id="UP000036403"/>
    </source>
</evidence>
<dbReference type="EMBL" id="LBMM01010353">
    <property type="protein sequence ID" value="KMQ87520.1"/>
    <property type="molecule type" value="Genomic_DNA"/>
</dbReference>
<dbReference type="Proteomes" id="UP000036403">
    <property type="component" value="Unassembled WGS sequence"/>
</dbReference>
<proteinExistence type="predicted"/>
<sequence>MWPFFFRRIVVPNSYAGNSAASDRGRRLTKQQLCVLVCFRYLVAGGLVDRVSRHSRALIETDFFLDQEHESPLLVSSYDLVARICGHLRRSADQDNVNGEGGVGGVGGGGNNNNNNNNNVEQTSNESHLLSTLSASEASGAIGALYAAVAFAPQNQKGGASPTPNHTFTTAVRTLADRGLKFLRSIAELDLRTLQVCYTY</sequence>
<feature type="compositionally biased region" description="Gly residues" evidence="1">
    <location>
        <begin position="99"/>
        <end position="111"/>
    </location>
</feature>
<dbReference type="PaxDb" id="67767-A0A0J7N4B1"/>
<protein>
    <submittedName>
        <fullName evidence="2">S phase cyclin a-associated protein in the endoplasmic reticulum</fullName>
    </submittedName>
</protein>
<comment type="caution">
    <text evidence="2">The sequence shown here is derived from an EMBL/GenBank/DDBJ whole genome shotgun (WGS) entry which is preliminary data.</text>
</comment>